<sequence>MSKKSFGKWLKSRRMIAGLSLGKCALRAGIVAESLRLIEIGRSNPSDCRAGTLYGLAKILRIPPAEMLERATQEDLNLRLWLLRRWP</sequence>
<reference evidence="1" key="1">
    <citation type="submission" date="2019-08" db="EMBL/GenBank/DDBJ databases">
        <authorList>
            <person name="Kucharzyk K."/>
            <person name="Murdoch R.W."/>
            <person name="Higgins S."/>
            <person name="Loffler F."/>
        </authorList>
    </citation>
    <scope>NUCLEOTIDE SEQUENCE</scope>
</reference>
<comment type="caution">
    <text evidence="1">The sequence shown here is derived from an EMBL/GenBank/DDBJ whole genome shotgun (WGS) entry which is preliminary data.</text>
</comment>
<dbReference type="AlphaFoldDB" id="A0A644WYI7"/>
<dbReference type="InterPro" id="IPR010982">
    <property type="entry name" value="Lambda_DNA-bd_dom_sf"/>
</dbReference>
<dbReference type="GO" id="GO:0003677">
    <property type="term" value="F:DNA binding"/>
    <property type="evidence" value="ECO:0007669"/>
    <property type="project" value="InterPro"/>
</dbReference>
<gene>
    <name evidence="1" type="ORF">SDC9_55291</name>
</gene>
<dbReference type="SUPFAM" id="SSF47413">
    <property type="entry name" value="lambda repressor-like DNA-binding domains"/>
    <property type="match status" value="1"/>
</dbReference>
<dbReference type="Gene3D" id="1.10.260.40">
    <property type="entry name" value="lambda repressor-like DNA-binding domains"/>
    <property type="match status" value="1"/>
</dbReference>
<name>A0A644WYI7_9ZZZZ</name>
<accession>A0A644WYI7</accession>
<protein>
    <recommendedName>
        <fullName evidence="2">HTH cro/C1-type domain-containing protein</fullName>
    </recommendedName>
</protein>
<dbReference type="CDD" id="cd00093">
    <property type="entry name" value="HTH_XRE"/>
    <property type="match status" value="1"/>
</dbReference>
<proteinExistence type="predicted"/>
<evidence type="ECO:0008006" key="2">
    <source>
        <dbReference type="Google" id="ProtNLM"/>
    </source>
</evidence>
<evidence type="ECO:0000313" key="1">
    <source>
        <dbReference type="EMBL" id="MPM08975.1"/>
    </source>
</evidence>
<organism evidence="1">
    <name type="scientific">bioreactor metagenome</name>
    <dbReference type="NCBI Taxonomy" id="1076179"/>
    <lineage>
        <taxon>unclassified sequences</taxon>
        <taxon>metagenomes</taxon>
        <taxon>ecological metagenomes</taxon>
    </lineage>
</organism>
<dbReference type="EMBL" id="VSSQ01001514">
    <property type="protein sequence ID" value="MPM08975.1"/>
    <property type="molecule type" value="Genomic_DNA"/>
</dbReference>
<dbReference type="InterPro" id="IPR001387">
    <property type="entry name" value="Cro/C1-type_HTH"/>
</dbReference>